<proteinExistence type="inferred from homology"/>
<evidence type="ECO:0000256" key="1">
    <source>
        <dbReference type="ARBA" id="ARBA00007521"/>
    </source>
</evidence>
<reference evidence="3 4" key="1">
    <citation type="submission" date="2019-03" db="EMBL/GenBank/DDBJ databases">
        <title>Sequencing the genomes of 1000 actinobacteria strains.</title>
        <authorList>
            <person name="Klenk H.-P."/>
        </authorList>
    </citation>
    <scope>NUCLEOTIDE SEQUENCE [LARGE SCALE GENOMIC DNA]</scope>
    <source>
        <strain evidence="3 4">DSM 44969</strain>
    </source>
</reference>
<dbReference type="GO" id="GO:0003677">
    <property type="term" value="F:DNA binding"/>
    <property type="evidence" value="ECO:0007669"/>
    <property type="project" value="InterPro"/>
</dbReference>
<dbReference type="GO" id="GO:0004519">
    <property type="term" value="F:endonuclease activity"/>
    <property type="evidence" value="ECO:0007669"/>
    <property type="project" value="UniProtKB-KW"/>
</dbReference>
<evidence type="ECO:0000313" key="4">
    <source>
        <dbReference type="Proteomes" id="UP000295560"/>
    </source>
</evidence>
<protein>
    <submittedName>
        <fullName evidence="3">mRNA-degrading endonuclease toxin of MazEF toxin-antitoxin module</fullName>
    </submittedName>
</protein>
<organism evidence="3 4">
    <name type="scientific">Pseudonocardia endophytica</name>
    <dbReference type="NCBI Taxonomy" id="401976"/>
    <lineage>
        <taxon>Bacteria</taxon>
        <taxon>Bacillati</taxon>
        <taxon>Actinomycetota</taxon>
        <taxon>Actinomycetes</taxon>
        <taxon>Pseudonocardiales</taxon>
        <taxon>Pseudonocardiaceae</taxon>
        <taxon>Pseudonocardia</taxon>
    </lineage>
</organism>
<dbReference type="AlphaFoldDB" id="A0A4R1I2P5"/>
<keyword evidence="4" id="KW-1185">Reference proteome</keyword>
<dbReference type="RefSeq" id="WP_132424525.1">
    <property type="nucleotide sequence ID" value="NZ_SMFZ01000001.1"/>
</dbReference>
<comment type="similarity">
    <text evidence="1">Belongs to the PemK/MazF family.</text>
</comment>
<keyword evidence="3" id="KW-0378">Hydrolase</keyword>
<dbReference type="InterPro" id="IPR003477">
    <property type="entry name" value="PemK-like"/>
</dbReference>
<name>A0A4R1I2P5_PSEEN</name>
<sequence length="130" mass="14294">MTARRAAGIDRQAPYRESPGWCALLPGPVSPTRGQIWRHDPILGRENRSNLRLIVSSDSIDRADLPTAFAVHVVADASDSLLFVAVDPHGWAAAGTLEQVMRRRLTEQVGVVSDEEMEQVDIALRALLEL</sequence>
<dbReference type="InterPro" id="IPR011067">
    <property type="entry name" value="Plasmid_toxin/cell-grow_inhib"/>
</dbReference>
<evidence type="ECO:0000313" key="3">
    <source>
        <dbReference type="EMBL" id="TCK26779.1"/>
    </source>
</evidence>
<dbReference type="Pfam" id="PF02452">
    <property type="entry name" value="PemK_toxin"/>
    <property type="match status" value="1"/>
</dbReference>
<dbReference type="Proteomes" id="UP000295560">
    <property type="component" value="Unassembled WGS sequence"/>
</dbReference>
<keyword evidence="3" id="KW-0255">Endonuclease</keyword>
<dbReference type="EMBL" id="SMFZ01000001">
    <property type="protein sequence ID" value="TCK26779.1"/>
    <property type="molecule type" value="Genomic_DNA"/>
</dbReference>
<evidence type="ECO:0000256" key="2">
    <source>
        <dbReference type="ARBA" id="ARBA00022649"/>
    </source>
</evidence>
<comment type="caution">
    <text evidence="3">The sequence shown here is derived from an EMBL/GenBank/DDBJ whole genome shotgun (WGS) entry which is preliminary data.</text>
</comment>
<keyword evidence="3" id="KW-0540">Nuclease</keyword>
<dbReference type="OrthoDB" id="4559982at2"/>
<keyword evidence="2" id="KW-1277">Toxin-antitoxin system</keyword>
<accession>A0A4R1I2P5</accession>
<dbReference type="SUPFAM" id="SSF50118">
    <property type="entry name" value="Cell growth inhibitor/plasmid maintenance toxic component"/>
    <property type="match status" value="1"/>
</dbReference>
<gene>
    <name evidence="3" type="ORF">EV378_2624</name>
</gene>
<dbReference type="Gene3D" id="2.30.30.110">
    <property type="match status" value="1"/>
</dbReference>